<proteinExistence type="predicted"/>
<dbReference type="Proteomes" id="UP001484535">
    <property type="component" value="Unassembled WGS sequence"/>
</dbReference>
<dbReference type="PANTHER" id="PTHR33164:SF95">
    <property type="entry name" value="TRANSCRIPTIONAL REGULATOR"/>
    <property type="match status" value="1"/>
</dbReference>
<dbReference type="PRINTS" id="PR00598">
    <property type="entry name" value="HTHMARR"/>
</dbReference>
<dbReference type="InterPro" id="IPR036390">
    <property type="entry name" value="WH_DNA-bd_sf"/>
</dbReference>
<evidence type="ECO:0000313" key="3">
    <source>
        <dbReference type="Proteomes" id="UP001484535"/>
    </source>
</evidence>
<reference evidence="2 3" key="1">
    <citation type="submission" date="2024-05" db="EMBL/GenBank/DDBJ databases">
        <authorList>
            <person name="Park S."/>
        </authorList>
    </citation>
    <scope>NUCLEOTIDE SEQUENCE [LARGE SCALE GENOMIC DNA]</scope>
    <source>
        <strain evidence="2 3">DGU5</strain>
    </source>
</reference>
<dbReference type="SUPFAM" id="SSF46785">
    <property type="entry name" value="Winged helix' DNA-binding domain"/>
    <property type="match status" value="1"/>
</dbReference>
<dbReference type="Gene3D" id="1.10.10.10">
    <property type="entry name" value="Winged helix-like DNA-binding domain superfamily/Winged helix DNA-binding domain"/>
    <property type="match status" value="1"/>
</dbReference>
<dbReference type="RefSeq" id="WP_346783055.1">
    <property type="nucleotide sequence ID" value="NZ_JBDLBR010000001.1"/>
</dbReference>
<dbReference type="InterPro" id="IPR000835">
    <property type="entry name" value="HTH_MarR-typ"/>
</dbReference>
<dbReference type="InterPro" id="IPR036388">
    <property type="entry name" value="WH-like_DNA-bd_sf"/>
</dbReference>
<feature type="domain" description="HTH marR-type" evidence="1">
    <location>
        <begin position="16"/>
        <end position="148"/>
    </location>
</feature>
<protein>
    <submittedName>
        <fullName evidence="2">MarR family transcriptional regulator</fullName>
    </submittedName>
</protein>
<comment type="caution">
    <text evidence="2">The sequence shown here is derived from an EMBL/GenBank/DDBJ whole genome shotgun (WGS) entry which is preliminary data.</text>
</comment>
<dbReference type="InterPro" id="IPR039422">
    <property type="entry name" value="MarR/SlyA-like"/>
</dbReference>
<dbReference type="SMART" id="SM00347">
    <property type="entry name" value="HTH_MARR"/>
    <property type="match status" value="1"/>
</dbReference>
<dbReference type="PROSITE" id="PS50995">
    <property type="entry name" value="HTH_MARR_2"/>
    <property type="match status" value="1"/>
</dbReference>
<sequence>MTDGKEPTEIKLGRLNSNLGFRLRRVHQRLSRRFADQTKQFNFRSGGISALAIIEANPGISQSEVAREIDVDASIAVGILNDMRRRSLVTRTRLSDDRRRYAIELTDAGRELLDEIFVSITAMEDEVLASLTPSDLLFLGYILDKLYASLTSNAED</sequence>
<dbReference type="EMBL" id="JBDLBR010000001">
    <property type="protein sequence ID" value="MEN7535592.1"/>
    <property type="molecule type" value="Genomic_DNA"/>
</dbReference>
<name>A0ABV0CSE4_9SPHN</name>
<evidence type="ECO:0000313" key="2">
    <source>
        <dbReference type="EMBL" id="MEN7535592.1"/>
    </source>
</evidence>
<organism evidence="2 3">
    <name type="scientific">Aurantiacibacter flavus</name>
    <dbReference type="NCBI Taxonomy" id="3145232"/>
    <lineage>
        <taxon>Bacteria</taxon>
        <taxon>Pseudomonadati</taxon>
        <taxon>Pseudomonadota</taxon>
        <taxon>Alphaproteobacteria</taxon>
        <taxon>Sphingomonadales</taxon>
        <taxon>Erythrobacteraceae</taxon>
        <taxon>Aurantiacibacter</taxon>
    </lineage>
</organism>
<keyword evidence="3" id="KW-1185">Reference proteome</keyword>
<dbReference type="Pfam" id="PF01047">
    <property type="entry name" value="MarR"/>
    <property type="match status" value="1"/>
</dbReference>
<evidence type="ECO:0000259" key="1">
    <source>
        <dbReference type="PROSITE" id="PS50995"/>
    </source>
</evidence>
<dbReference type="PANTHER" id="PTHR33164">
    <property type="entry name" value="TRANSCRIPTIONAL REGULATOR, MARR FAMILY"/>
    <property type="match status" value="1"/>
</dbReference>
<accession>A0ABV0CSE4</accession>
<gene>
    <name evidence="2" type="ORF">ABDJ38_00190</name>
</gene>